<feature type="compositionally biased region" description="Low complexity" evidence="1">
    <location>
        <begin position="323"/>
        <end position="349"/>
    </location>
</feature>
<evidence type="ECO:0000256" key="1">
    <source>
        <dbReference type="SAM" id="MobiDB-lite"/>
    </source>
</evidence>
<dbReference type="Proteomes" id="UP000724874">
    <property type="component" value="Unassembled WGS sequence"/>
</dbReference>
<dbReference type="OrthoDB" id="3062753at2759"/>
<protein>
    <submittedName>
        <fullName evidence="2">Uncharacterized protein</fullName>
    </submittedName>
</protein>
<organism evidence="2 3">
    <name type="scientific">Gymnopilus junonius</name>
    <name type="common">Spectacular rustgill mushroom</name>
    <name type="synonym">Gymnopilus spectabilis subsp. junonius</name>
    <dbReference type="NCBI Taxonomy" id="109634"/>
    <lineage>
        <taxon>Eukaryota</taxon>
        <taxon>Fungi</taxon>
        <taxon>Dikarya</taxon>
        <taxon>Basidiomycota</taxon>
        <taxon>Agaricomycotina</taxon>
        <taxon>Agaricomycetes</taxon>
        <taxon>Agaricomycetidae</taxon>
        <taxon>Agaricales</taxon>
        <taxon>Agaricineae</taxon>
        <taxon>Hymenogastraceae</taxon>
        <taxon>Gymnopilus</taxon>
    </lineage>
</organism>
<name>A0A9P5NJA6_GYMJU</name>
<proteinExistence type="predicted"/>
<feature type="region of interest" description="Disordered" evidence="1">
    <location>
        <begin position="1"/>
        <end position="21"/>
    </location>
</feature>
<reference evidence="2" key="1">
    <citation type="submission" date="2020-11" db="EMBL/GenBank/DDBJ databases">
        <authorList>
            <consortium name="DOE Joint Genome Institute"/>
            <person name="Ahrendt S."/>
            <person name="Riley R."/>
            <person name="Andreopoulos W."/>
            <person name="LaButti K."/>
            <person name="Pangilinan J."/>
            <person name="Ruiz-duenas F.J."/>
            <person name="Barrasa J.M."/>
            <person name="Sanchez-Garcia M."/>
            <person name="Camarero S."/>
            <person name="Miyauchi S."/>
            <person name="Serrano A."/>
            <person name="Linde D."/>
            <person name="Babiker R."/>
            <person name="Drula E."/>
            <person name="Ayuso-Fernandez I."/>
            <person name="Pacheco R."/>
            <person name="Padilla G."/>
            <person name="Ferreira P."/>
            <person name="Barriuso J."/>
            <person name="Kellner H."/>
            <person name="Castanera R."/>
            <person name="Alfaro M."/>
            <person name="Ramirez L."/>
            <person name="Pisabarro A.G."/>
            <person name="Kuo A."/>
            <person name="Tritt A."/>
            <person name="Lipzen A."/>
            <person name="He G."/>
            <person name="Yan M."/>
            <person name="Ng V."/>
            <person name="Cullen D."/>
            <person name="Martin F."/>
            <person name="Rosso M.-N."/>
            <person name="Henrissat B."/>
            <person name="Hibbett D."/>
            <person name="Martinez A.T."/>
            <person name="Grigoriev I.V."/>
        </authorList>
    </citation>
    <scope>NUCLEOTIDE SEQUENCE</scope>
    <source>
        <strain evidence="2">AH 44721</strain>
    </source>
</reference>
<gene>
    <name evidence="2" type="ORF">CPB84DRAFT_1850033</name>
</gene>
<sequence>MSSPPKGKSATDPPPATTAAAARVDDAEVAAILEHSPQLGADPAAWLADKHGDLDWSYTSRTLRGMSDAHLLRLLTQRAVVSIPQREYNPSAPFVHVKTSYGTVALPHGYRTPLSFVVKYIWESVLEALKDERRWKKDRVAIFHLWRVCESLLRRAEVKAGWMGGMEKVWRCPIFDRLLTRFYKHSARCDPLAVEEFLEDYGEREYDRDVQKHDWKRWCMRGLNGVQMTEEEVCNGITDTEFKRSVRPADDDGSRWYLDGTLIPFINDEEDPAYTSTSDLTDFDMDDDLSDVDTGGVGGGKNATNRRGDDSDGFTSSDEDESSSASTQHPNTTATITTTTSNPASASANGVGAKRSRPNGVGADDNANRSING</sequence>
<feature type="compositionally biased region" description="Acidic residues" evidence="1">
    <location>
        <begin position="281"/>
        <end position="291"/>
    </location>
</feature>
<accession>A0A9P5NJA6</accession>
<evidence type="ECO:0000313" key="3">
    <source>
        <dbReference type="Proteomes" id="UP000724874"/>
    </source>
</evidence>
<comment type="caution">
    <text evidence="2">The sequence shown here is derived from an EMBL/GenBank/DDBJ whole genome shotgun (WGS) entry which is preliminary data.</text>
</comment>
<feature type="region of interest" description="Disordered" evidence="1">
    <location>
        <begin position="268"/>
        <end position="373"/>
    </location>
</feature>
<evidence type="ECO:0000313" key="2">
    <source>
        <dbReference type="EMBL" id="KAF8886683.1"/>
    </source>
</evidence>
<keyword evidence="3" id="KW-1185">Reference proteome</keyword>
<dbReference type="AlphaFoldDB" id="A0A9P5NJA6"/>
<dbReference type="EMBL" id="JADNYJ010000094">
    <property type="protein sequence ID" value="KAF8886683.1"/>
    <property type="molecule type" value="Genomic_DNA"/>
</dbReference>